<dbReference type="PANTHER" id="PTHR46233:SF3">
    <property type="entry name" value="HYDROXYACYLGLUTATHIONE HYDROLASE GLOC"/>
    <property type="match status" value="1"/>
</dbReference>
<evidence type="ECO:0000256" key="3">
    <source>
        <dbReference type="ARBA" id="ARBA00022801"/>
    </source>
</evidence>
<protein>
    <submittedName>
        <fullName evidence="6">MBL fold metallo-hydrolase</fullName>
    </submittedName>
</protein>
<evidence type="ECO:0000259" key="5">
    <source>
        <dbReference type="SMART" id="SM00849"/>
    </source>
</evidence>
<evidence type="ECO:0000313" key="6">
    <source>
        <dbReference type="EMBL" id="MFC3687466.1"/>
    </source>
</evidence>
<dbReference type="SUPFAM" id="SSF56281">
    <property type="entry name" value="Metallo-hydrolase/oxidoreductase"/>
    <property type="match status" value="1"/>
</dbReference>
<evidence type="ECO:0000256" key="1">
    <source>
        <dbReference type="ARBA" id="ARBA00001947"/>
    </source>
</evidence>
<dbReference type="CDD" id="cd06262">
    <property type="entry name" value="metallo-hydrolase-like_MBL-fold"/>
    <property type="match status" value="1"/>
</dbReference>
<dbReference type="EMBL" id="JBHRWW010000002">
    <property type="protein sequence ID" value="MFC3687466.1"/>
    <property type="molecule type" value="Genomic_DNA"/>
</dbReference>
<accession>A0ABV7WFY8</accession>
<comment type="cofactor">
    <cofactor evidence="1">
        <name>Zn(2+)</name>
        <dbReference type="ChEBI" id="CHEBI:29105"/>
    </cofactor>
</comment>
<dbReference type="InterPro" id="IPR036866">
    <property type="entry name" value="RibonucZ/Hydroxyglut_hydro"/>
</dbReference>
<organism evidence="6 7">
    <name type="scientific">Aquipuribacter hungaricus</name>
    <dbReference type="NCBI Taxonomy" id="545624"/>
    <lineage>
        <taxon>Bacteria</taxon>
        <taxon>Bacillati</taxon>
        <taxon>Actinomycetota</taxon>
        <taxon>Actinomycetes</taxon>
        <taxon>Micrococcales</taxon>
        <taxon>Intrasporangiaceae</taxon>
        <taxon>Aquipuribacter</taxon>
    </lineage>
</organism>
<dbReference type="PANTHER" id="PTHR46233">
    <property type="entry name" value="HYDROXYACYLGLUTATHIONE HYDROLASE GLOC"/>
    <property type="match status" value="1"/>
</dbReference>
<keyword evidence="4" id="KW-0862">Zinc</keyword>
<dbReference type="InterPro" id="IPR001279">
    <property type="entry name" value="Metallo-B-lactamas"/>
</dbReference>
<reference evidence="7" key="1">
    <citation type="journal article" date="2019" name="Int. J. Syst. Evol. Microbiol.">
        <title>The Global Catalogue of Microorganisms (GCM) 10K type strain sequencing project: providing services to taxonomists for standard genome sequencing and annotation.</title>
        <authorList>
            <consortium name="The Broad Institute Genomics Platform"/>
            <consortium name="The Broad Institute Genome Sequencing Center for Infectious Disease"/>
            <person name="Wu L."/>
            <person name="Ma J."/>
        </authorList>
    </citation>
    <scope>NUCLEOTIDE SEQUENCE [LARGE SCALE GENOMIC DNA]</scope>
    <source>
        <strain evidence="7">NCAIM B.02333</strain>
    </source>
</reference>
<proteinExistence type="predicted"/>
<name>A0ABV7WFY8_9MICO</name>
<keyword evidence="2" id="KW-0479">Metal-binding</keyword>
<dbReference type="RefSeq" id="WP_340293397.1">
    <property type="nucleotide sequence ID" value="NZ_JBBEOI010000107.1"/>
</dbReference>
<evidence type="ECO:0000256" key="2">
    <source>
        <dbReference type="ARBA" id="ARBA00022723"/>
    </source>
</evidence>
<keyword evidence="3" id="KW-0378">Hydrolase</keyword>
<evidence type="ECO:0000256" key="4">
    <source>
        <dbReference type="ARBA" id="ARBA00022833"/>
    </source>
</evidence>
<sequence>MLVRTVEATAFGTNCWVLADAPGQECLVVDPGFGVTDRLRDVLREHRLRPAAVLLTHGHADHVWSVTPVSRTAGEATAVRAPVPVHVHADDRYRLRDPLEQLGAQTRPLVESMLAPADRWEEPDVVLDLPGDPGGAVRLQVAGLALEVHHAPGHTEGSVVFHLPGAVDPDGPDGDGLLLSGDLLFAGSVGRSDLAGGDPAQMERSLRDVLPRFGEEVVVLPGHGARTTMARERATNPFLTQLPGGRR</sequence>
<dbReference type="SMART" id="SM00849">
    <property type="entry name" value="Lactamase_B"/>
    <property type="match status" value="1"/>
</dbReference>
<dbReference type="InterPro" id="IPR051453">
    <property type="entry name" value="MBL_Glyoxalase_II"/>
</dbReference>
<dbReference type="Proteomes" id="UP001595685">
    <property type="component" value="Unassembled WGS sequence"/>
</dbReference>
<gene>
    <name evidence="6" type="ORF">ACFOLH_03835</name>
</gene>
<comment type="caution">
    <text evidence="6">The sequence shown here is derived from an EMBL/GenBank/DDBJ whole genome shotgun (WGS) entry which is preliminary data.</text>
</comment>
<dbReference type="Pfam" id="PF00753">
    <property type="entry name" value="Lactamase_B"/>
    <property type="match status" value="1"/>
</dbReference>
<keyword evidence="7" id="KW-1185">Reference proteome</keyword>
<feature type="domain" description="Metallo-beta-lactamase" evidence="5">
    <location>
        <begin position="12"/>
        <end position="223"/>
    </location>
</feature>
<evidence type="ECO:0000313" key="7">
    <source>
        <dbReference type="Proteomes" id="UP001595685"/>
    </source>
</evidence>
<dbReference type="Gene3D" id="3.60.15.10">
    <property type="entry name" value="Ribonuclease Z/Hydroxyacylglutathione hydrolase-like"/>
    <property type="match status" value="1"/>
</dbReference>